<dbReference type="Proteomes" id="UP001140560">
    <property type="component" value="Unassembled WGS sequence"/>
</dbReference>
<feature type="compositionally biased region" description="Basic and acidic residues" evidence="1">
    <location>
        <begin position="24"/>
        <end position="35"/>
    </location>
</feature>
<protein>
    <recommendedName>
        <fullName evidence="2">PAS-like domain-containing protein</fullName>
    </recommendedName>
</protein>
<evidence type="ECO:0000313" key="3">
    <source>
        <dbReference type="EMBL" id="KAJ4366181.1"/>
    </source>
</evidence>
<dbReference type="AlphaFoldDB" id="A0A9W9CJV2"/>
<dbReference type="InterPro" id="IPR058846">
    <property type="entry name" value="PAS-like"/>
</dbReference>
<evidence type="ECO:0000313" key="4">
    <source>
        <dbReference type="Proteomes" id="UP001140560"/>
    </source>
</evidence>
<feature type="compositionally biased region" description="Low complexity" evidence="1">
    <location>
        <begin position="209"/>
        <end position="223"/>
    </location>
</feature>
<sequence>MPEPPASIFTGIAASPLDEGSNPEYRRLSTPEYHESLITSPDGPKPPTPTDRRSISSCPQPTTWIPDLPLDPSDSTRRPRGTQAVKTPPAVAGSKRSAPPTVDYTPTPLTRPTEPASEPLHKRRRLQIRSRQSLPPFALTKGAPLHHDGRPPSPLFFSSRSARPPLPARFSSSEAAARMLSKTRDEGGIKTVTLARGTFSGLSPPPPTSVASGRSSERSSLPRTLSPEARERSDPLRLLGSVGIVELLEQDGRPTFIADIGDAANYAPEATGLPILFANNALRCSSSIWELVNGKQSGTVQDEATAHAASQFRGWLLSTEGESIGANPSPVEHGGIVWSCYTLRKRLRVVCGAEPSPTTISLPSTSTANRFSLPLTSPAGPASRTSKATASSYEPIGEQQDYFGDAMPTIVHGEPQPPVPVPQNHVDHTSVYISDNGNKPFHKSSIVGISSVEDSPSYTNECVLRAHSAGDVDSFYREPNGPQDESHDMGFFDWTRLSLSPSLPRHIQFARSIDWASTPLGPIEHWSNDLRAMCNLIM</sequence>
<feature type="region of interest" description="Disordered" evidence="1">
    <location>
        <begin position="1"/>
        <end position="232"/>
    </location>
</feature>
<dbReference type="OrthoDB" id="303614at2759"/>
<feature type="domain" description="PAS-like" evidence="2">
    <location>
        <begin position="236"/>
        <end position="355"/>
    </location>
</feature>
<evidence type="ECO:0000259" key="2">
    <source>
        <dbReference type="Pfam" id="PF26131"/>
    </source>
</evidence>
<dbReference type="EMBL" id="JAPEUY010000014">
    <property type="protein sequence ID" value="KAJ4366181.1"/>
    <property type="molecule type" value="Genomic_DNA"/>
</dbReference>
<organism evidence="3 4">
    <name type="scientific">Neocucurbitaria cava</name>
    <dbReference type="NCBI Taxonomy" id="798079"/>
    <lineage>
        <taxon>Eukaryota</taxon>
        <taxon>Fungi</taxon>
        <taxon>Dikarya</taxon>
        <taxon>Ascomycota</taxon>
        <taxon>Pezizomycotina</taxon>
        <taxon>Dothideomycetes</taxon>
        <taxon>Pleosporomycetidae</taxon>
        <taxon>Pleosporales</taxon>
        <taxon>Pleosporineae</taxon>
        <taxon>Cucurbitariaceae</taxon>
        <taxon>Neocucurbitaria</taxon>
    </lineage>
</organism>
<name>A0A9W9CJV2_9PLEO</name>
<gene>
    <name evidence="3" type="ORF">N0V83_007816</name>
</gene>
<reference evidence="3" key="1">
    <citation type="submission" date="2022-10" db="EMBL/GenBank/DDBJ databases">
        <title>Tapping the CABI collections for fungal endophytes: first genome assemblies for Collariella, Neodidymelliopsis, Ascochyta clinopodiicola, Didymella pomorum, Didymosphaeria variabile, Neocosmospora piperis and Neocucurbitaria cava.</title>
        <authorList>
            <person name="Hill R."/>
        </authorList>
    </citation>
    <scope>NUCLEOTIDE SEQUENCE</scope>
    <source>
        <strain evidence="3">IMI 356814</strain>
    </source>
</reference>
<proteinExistence type="predicted"/>
<evidence type="ECO:0000256" key="1">
    <source>
        <dbReference type="SAM" id="MobiDB-lite"/>
    </source>
</evidence>
<comment type="caution">
    <text evidence="3">The sequence shown here is derived from an EMBL/GenBank/DDBJ whole genome shotgun (WGS) entry which is preliminary data.</text>
</comment>
<keyword evidence="4" id="KW-1185">Reference proteome</keyword>
<accession>A0A9W9CJV2</accession>
<dbReference type="Pfam" id="PF26131">
    <property type="entry name" value="PAS-like"/>
    <property type="match status" value="1"/>
</dbReference>